<feature type="compositionally biased region" description="Polar residues" evidence="1">
    <location>
        <begin position="244"/>
        <end position="254"/>
    </location>
</feature>
<evidence type="ECO:0000313" key="3">
    <source>
        <dbReference type="Proteomes" id="UP001212997"/>
    </source>
</evidence>
<evidence type="ECO:0000256" key="1">
    <source>
        <dbReference type="SAM" id="MobiDB-lite"/>
    </source>
</evidence>
<reference evidence="2" key="1">
    <citation type="submission" date="2022-07" db="EMBL/GenBank/DDBJ databases">
        <title>Genome Sequence of Physisporinus lineatus.</title>
        <authorList>
            <person name="Buettner E."/>
        </authorList>
    </citation>
    <scope>NUCLEOTIDE SEQUENCE</scope>
    <source>
        <strain evidence="2">VT162</strain>
    </source>
</reference>
<dbReference type="AlphaFoldDB" id="A0AAD5UPP2"/>
<name>A0AAD5UPP2_9APHY</name>
<feature type="compositionally biased region" description="Polar residues" evidence="1">
    <location>
        <begin position="8"/>
        <end position="19"/>
    </location>
</feature>
<feature type="compositionally biased region" description="Polar residues" evidence="1">
    <location>
        <begin position="212"/>
        <end position="236"/>
    </location>
</feature>
<dbReference type="EMBL" id="JANAWD010001888">
    <property type="protein sequence ID" value="KAJ3472611.1"/>
    <property type="molecule type" value="Genomic_DNA"/>
</dbReference>
<organism evidence="2 3">
    <name type="scientific">Meripilus lineatus</name>
    <dbReference type="NCBI Taxonomy" id="2056292"/>
    <lineage>
        <taxon>Eukaryota</taxon>
        <taxon>Fungi</taxon>
        <taxon>Dikarya</taxon>
        <taxon>Basidiomycota</taxon>
        <taxon>Agaricomycotina</taxon>
        <taxon>Agaricomycetes</taxon>
        <taxon>Polyporales</taxon>
        <taxon>Meripilaceae</taxon>
        <taxon>Meripilus</taxon>
    </lineage>
</organism>
<protein>
    <submittedName>
        <fullName evidence="2">Uncharacterized protein</fullName>
    </submittedName>
</protein>
<feature type="region of interest" description="Disordered" evidence="1">
    <location>
        <begin position="208"/>
        <end position="254"/>
    </location>
</feature>
<evidence type="ECO:0000313" key="2">
    <source>
        <dbReference type="EMBL" id="KAJ3472611.1"/>
    </source>
</evidence>
<proteinExistence type="predicted"/>
<feature type="region of interest" description="Disordered" evidence="1">
    <location>
        <begin position="1"/>
        <end position="26"/>
    </location>
</feature>
<keyword evidence="3" id="KW-1185">Reference proteome</keyword>
<sequence length="254" mass="28583">MGPERTPAPNSHQRSSNHSLVGGPPPQQVDALPWSYHMYYGIGHHPGHCPICDRFFTHMDGDAESHSFQAAIAKRENHFNTRVEVARTNEASATAEVNRLRQVILTMEAEMREIARERDVGRERNLLLQQQVRILERDPAAMVVDPRDPPQITQPHTDLENLARDYPHFRGDISSDDPYYEPEMLLEQSYELSDEPWKLLKDENVVLKPDGSSESSAGNARKSSLAQGNESPNTSEGQDHYRSPSGNVPGTRTP</sequence>
<gene>
    <name evidence="2" type="ORF">NLI96_g13307</name>
</gene>
<comment type="caution">
    <text evidence="2">The sequence shown here is derived from an EMBL/GenBank/DDBJ whole genome shotgun (WGS) entry which is preliminary data.</text>
</comment>
<accession>A0AAD5UPP2</accession>
<dbReference type="Proteomes" id="UP001212997">
    <property type="component" value="Unassembled WGS sequence"/>
</dbReference>